<dbReference type="EMBL" id="BMAV01010193">
    <property type="protein sequence ID" value="GFY55109.1"/>
    <property type="molecule type" value="Genomic_DNA"/>
</dbReference>
<reference evidence="1" key="1">
    <citation type="submission" date="2020-08" db="EMBL/GenBank/DDBJ databases">
        <title>Multicomponent nature underlies the extraordinary mechanical properties of spider dragline silk.</title>
        <authorList>
            <person name="Kono N."/>
            <person name="Nakamura H."/>
            <person name="Mori M."/>
            <person name="Yoshida Y."/>
            <person name="Ohtoshi R."/>
            <person name="Malay A.D."/>
            <person name="Moran D.A.P."/>
            <person name="Tomita M."/>
            <person name="Numata K."/>
            <person name="Arakawa K."/>
        </authorList>
    </citation>
    <scope>NUCLEOTIDE SEQUENCE</scope>
</reference>
<dbReference type="AlphaFoldDB" id="A0A8X6XMF9"/>
<accession>A0A8X6XMF9</accession>
<keyword evidence="2" id="KW-1185">Reference proteome</keyword>
<organism evidence="1 2">
    <name type="scientific">Trichonephila inaurata madagascariensis</name>
    <dbReference type="NCBI Taxonomy" id="2747483"/>
    <lineage>
        <taxon>Eukaryota</taxon>
        <taxon>Metazoa</taxon>
        <taxon>Ecdysozoa</taxon>
        <taxon>Arthropoda</taxon>
        <taxon>Chelicerata</taxon>
        <taxon>Arachnida</taxon>
        <taxon>Araneae</taxon>
        <taxon>Araneomorphae</taxon>
        <taxon>Entelegynae</taxon>
        <taxon>Araneoidea</taxon>
        <taxon>Nephilidae</taxon>
        <taxon>Trichonephila</taxon>
        <taxon>Trichonephila inaurata</taxon>
    </lineage>
</organism>
<name>A0A8X6XMF9_9ARAC</name>
<dbReference type="Proteomes" id="UP000886998">
    <property type="component" value="Unassembled WGS sequence"/>
</dbReference>
<evidence type="ECO:0000313" key="1">
    <source>
        <dbReference type="EMBL" id="GFY55109.1"/>
    </source>
</evidence>
<gene>
    <name evidence="1" type="ORF">TNIN_488451</name>
</gene>
<evidence type="ECO:0000313" key="2">
    <source>
        <dbReference type="Proteomes" id="UP000886998"/>
    </source>
</evidence>
<proteinExistence type="predicted"/>
<sequence length="87" mass="10044">MVKSSQSRIKKTRSIYRRGVYFPFPFTFCEDSQFRFNASGNRGGEPRRRLVCGQRVSILWGRSMELPQQLCFVEGCSFSAQHGAFLI</sequence>
<protein>
    <submittedName>
        <fullName evidence="1">Uncharacterized protein</fullName>
    </submittedName>
</protein>
<comment type="caution">
    <text evidence="1">The sequence shown here is derived from an EMBL/GenBank/DDBJ whole genome shotgun (WGS) entry which is preliminary data.</text>
</comment>